<protein>
    <submittedName>
        <fullName evidence="1">Extracellular alpha-1,3-glucanase/mutanase</fullName>
    </submittedName>
</protein>
<dbReference type="OrthoDB" id="1046782at2759"/>
<dbReference type="Proteomes" id="UP000813385">
    <property type="component" value="Unassembled WGS sequence"/>
</dbReference>
<evidence type="ECO:0000313" key="2">
    <source>
        <dbReference type="Proteomes" id="UP000813385"/>
    </source>
</evidence>
<dbReference type="Pfam" id="PF03659">
    <property type="entry name" value="Glyco_hydro_71"/>
    <property type="match status" value="1"/>
</dbReference>
<accession>A0A8K0TC54</accession>
<dbReference type="CDD" id="cd11577">
    <property type="entry name" value="GH71"/>
    <property type="match status" value="1"/>
</dbReference>
<organism evidence="1 2">
    <name type="scientific">Plectosphaerella cucumerina</name>
    <dbReference type="NCBI Taxonomy" id="40658"/>
    <lineage>
        <taxon>Eukaryota</taxon>
        <taxon>Fungi</taxon>
        <taxon>Dikarya</taxon>
        <taxon>Ascomycota</taxon>
        <taxon>Pezizomycotina</taxon>
        <taxon>Sordariomycetes</taxon>
        <taxon>Hypocreomycetidae</taxon>
        <taxon>Glomerellales</taxon>
        <taxon>Plectosphaerellaceae</taxon>
        <taxon>Plectosphaerella</taxon>
    </lineage>
</organism>
<evidence type="ECO:0000313" key="1">
    <source>
        <dbReference type="EMBL" id="KAH7353664.1"/>
    </source>
</evidence>
<keyword evidence="2" id="KW-1185">Reference proteome</keyword>
<comment type="caution">
    <text evidence="1">The sequence shown here is derived from an EMBL/GenBank/DDBJ whole genome shotgun (WGS) entry which is preliminary data.</text>
</comment>
<sequence length="393" mass="43712">MARINSPPIPVFLLDYVLKLSQRGSYTEDPLKIRLSVIIAALSLGVYQAAAFGVGNTLNYTPNDWTVDIVAAKLAGIDAFALNIARDEKANEQLQSAFDVAVAQRFQLFFSFDYAGLGAWEKEKVIAIINRFKDSPAHYKHNNKPLVSTFEGPEKAADWPEIKAATGCFFVPDWSSRGAKNAISAGANSIDGLFSWAAWPWGDTDMNTHGDASYMQFLQQGGKPTYMMPVSPGFYTNLPTWHKNWMWRGDDLWFDRWLQVVYLTRIQKDFAPPTFAQIISWNDYGESHYIGPLIPKATYAFEVGKAFTRYADGVHHDGFRRFLPFLIQLAKTGSATIGTQGVTMWYRNSEALACTYSGTVANTATQLQREFSPAAVVADKVFYSALLGAPATV</sequence>
<name>A0A8K0TC54_9PEZI</name>
<dbReference type="AlphaFoldDB" id="A0A8K0TC54"/>
<dbReference type="Gene3D" id="3.20.20.80">
    <property type="entry name" value="Glycosidases"/>
    <property type="match status" value="1"/>
</dbReference>
<dbReference type="EMBL" id="JAGPXD010000005">
    <property type="protein sequence ID" value="KAH7353664.1"/>
    <property type="molecule type" value="Genomic_DNA"/>
</dbReference>
<gene>
    <name evidence="1" type="ORF">B0T11DRAFT_331587</name>
</gene>
<proteinExistence type="predicted"/>
<dbReference type="InterPro" id="IPR005197">
    <property type="entry name" value="Glyco_hydro_71"/>
</dbReference>
<reference evidence="1" key="1">
    <citation type="journal article" date="2021" name="Nat. Commun.">
        <title>Genetic determinants of endophytism in the Arabidopsis root mycobiome.</title>
        <authorList>
            <person name="Mesny F."/>
            <person name="Miyauchi S."/>
            <person name="Thiergart T."/>
            <person name="Pickel B."/>
            <person name="Atanasova L."/>
            <person name="Karlsson M."/>
            <person name="Huettel B."/>
            <person name="Barry K.W."/>
            <person name="Haridas S."/>
            <person name="Chen C."/>
            <person name="Bauer D."/>
            <person name="Andreopoulos W."/>
            <person name="Pangilinan J."/>
            <person name="LaButti K."/>
            <person name="Riley R."/>
            <person name="Lipzen A."/>
            <person name="Clum A."/>
            <person name="Drula E."/>
            <person name="Henrissat B."/>
            <person name="Kohler A."/>
            <person name="Grigoriev I.V."/>
            <person name="Martin F.M."/>
            <person name="Hacquard S."/>
        </authorList>
    </citation>
    <scope>NUCLEOTIDE SEQUENCE</scope>
    <source>
        <strain evidence="1">MPI-CAGE-AT-0016</strain>
    </source>
</reference>
<dbReference type="GO" id="GO:0051118">
    <property type="term" value="F:glucan endo-1,3-alpha-glucosidase activity"/>
    <property type="evidence" value="ECO:0007669"/>
    <property type="project" value="InterPro"/>
</dbReference>